<dbReference type="GO" id="GO:0005524">
    <property type="term" value="F:ATP binding"/>
    <property type="evidence" value="ECO:0007669"/>
    <property type="project" value="InterPro"/>
</dbReference>
<dbReference type="Pfam" id="PF13304">
    <property type="entry name" value="AAA_21"/>
    <property type="match status" value="1"/>
</dbReference>
<name>A0A7T3V6F3_9SPIR</name>
<dbReference type="InterPro" id="IPR003959">
    <property type="entry name" value="ATPase_AAA_core"/>
</dbReference>
<dbReference type="InterPro" id="IPR014555">
    <property type="entry name" value="RecF-like"/>
</dbReference>
<accession>A0A7T3V6F3</accession>
<dbReference type="KEGG" id="tper:IWA51_05910"/>
<dbReference type="AlphaFoldDB" id="A0A7T3V6F3"/>
<dbReference type="RefSeq" id="WP_198443571.1">
    <property type="nucleotide sequence ID" value="NZ_CBCSHE010000006.1"/>
</dbReference>
<dbReference type="Gene3D" id="3.40.50.300">
    <property type="entry name" value="P-loop containing nucleotide triphosphate hydrolases"/>
    <property type="match status" value="1"/>
</dbReference>
<sequence>MIEHIYIDNFKAFNEADIYFSPVNIIVGNNGAGKSTLLQILSFLSSVTHEDFSSVLSRRQLKVENIRSKLSTKKKIKFVTDFSLDVDGKNKKLRWGLYLTPNSGKNILELTEEWVEDNPDVYDSGKDYLRFKFASKEAYRLKKSGETENITVFNYTSSILKLIDTDNNDFPELASVKRFLDYSYSYDLLNPDEMRKSGRGTAEMIGEKGRFLTSFIKGLSETQKADLNKRVNILTNTIKEVDTKTSGQPGWTTIVTTENYGGKNIKFDSKDISDGDLRLIAFASLAEVESSQGFILLDEIENGINTQKAKLLMEWLLNYSVKYNKQMFVTTHSTVFVDYVPPESISYIYRNKDNGWVVCEKLFETDAMKNKLEDFYPGEVLLNMSESQIIDALLKKD</sequence>
<keyword evidence="3" id="KW-1185">Reference proteome</keyword>
<dbReference type="PANTHER" id="PTHR40396:SF1">
    <property type="entry name" value="ATPASE AAA-TYPE CORE DOMAIN-CONTAINING PROTEIN"/>
    <property type="match status" value="1"/>
</dbReference>
<dbReference type="Proteomes" id="UP000595224">
    <property type="component" value="Chromosome"/>
</dbReference>
<dbReference type="SUPFAM" id="SSF52540">
    <property type="entry name" value="P-loop containing nucleoside triphosphate hydrolases"/>
    <property type="match status" value="1"/>
</dbReference>
<reference evidence="2 3" key="1">
    <citation type="submission" date="2020-11" db="EMBL/GenBank/DDBJ databases">
        <title>Treponema Peruensis nv. sp., first commensal Treponema isolated from human feces.</title>
        <authorList>
            <person name="Belkhou C."/>
            <person name="Raes J."/>
        </authorList>
    </citation>
    <scope>NUCLEOTIDE SEQUENCE [LARGE SCALE GENOMIC DNA]</scope>
    <source>
        <strain evidence="2 3">RCC2812</strain>
    </source>
</reference>
<protein>
    <submittedName>
        <fullName evidence="2">AAA family ATPase</fullName>
    </submittedName>
</protein>
<dbReference type="InterPro" id="IPR027417">
    <property type="entry name" value="P-loop_NTPase"/>
</dbReference>
<evidence type="ECO:0000313" key="3">
    <source>
        <dbReference type="Proteomes" id="UP000595224"/>
    </source>
</evidence>
<dbReference type="PANTHER" id="PTHR40396">
    <property type="entry name" value="ATPASE-LIKE PROTEIN"/>
    <property type="match status" value="1"/>
</dbReference>
<dbReference type="GO" id="GO:0016887">
    <property type="term" value="F:ATP hydrolysis activity"/>
    <property type="evidence" value="ECO:0007669"/>
    <property type="project" value="InterPro"/>
</dbReference>
<proteinExistence type="predicted"/>
<evidence type="ECO:0000259" key="1">
    <source>
        <dbReference type="Pfam" id="PF13304"/>
    </source>
</evidence>
<gene>
    <name evidence="2" type="ORF">IWA51_05910</name>
</gene>
<feature type="domain" description="ATPase AAA-type core" evidence="1">
    <location>
        <begin position="23"/>
        <end position="338"/>
    </location>
</feature>
<organism evidence="2 3">
    <name type="scientific">Treponema peruense</name>
    <dbReference type="NCBI Taxonomy" id="2787628"/>
    <lineage>
        <taxon>Bacteria</taxon>
        <taxon>Pseudomonadati</taxon>
        <taxon>Spirochaetota</taxon>
        <taxon>Spirochaetia</taxon>
        <taxon>Spirochaetales</taxon>
        <taxon>Treponemataceae</taxon>
        <taxon>Treponema</taxon>
    </lineage>
</organism>
<evidence type="ECO:0000313" key="2">
    <source>
        <dbReference type="EMBL" id="QQA02109.1"/>
    </source>
</evidence>
<dbReference type="PIRSF" id="PIRSF029347">
    <property type="entry name" value="RecF"/>
    <property type="match status" value="1"/>
</dbReference>
<dbReference type="EMBL" id="CP064936">
    <property type="protein sequence ID" value="QQA02109.1"/>
    <property type="molecule type" value="Genomic_DNA"/>
</dbReference>